<gene>
    <name evidence="1" type="ORF">JZY06_01615</name>
</gene>
<dbReference type="Proteomes" id="UP000664332">
    <property type="component" value="Unassembled WGS sequence"/>
</dbReference>
<reference evidence="1" key="1">
    <citation type="submission" date="2021-03" db="EMBL/GenBank/DDBJ databases">
        <authorList>
            <person name="Sun Q."/>
        </authorList>
    </citation>
    <scope>NUCLEOTIDE SEQUENCE</scope>
    <source>
        <strain evidence="1">CCM 8862</strain>
    </source>
</reference>
<proteinExistence type="predicted"/>
<dbReference type="InterPro" id="IPR025447">
    <property type="entry name" value="DUF4192"/>
</dbReference>
<sequence>MTQTPSLGPADILANIPGCLGYFPREMIVVAGFRTTVTNPQSLIMGPIASCPIAQADNAAMVSIARSMPGYDVLMTFFITGHLGNPALHTLFLALSGEACRQNKKIGGAWHAEAIESGGPYRMVVVPDQLAGGAEGLAPTFFGGTITEIAAAPATLKYLRDTGELPEISREELHGRFFTTGHPWDEKTWNELVETADGEAEPVRDRKGCIDTGWARELMGRYSALATKVRLKDLDDDSITADKEMIATLLAVTGTSWARDCGLELSLSPRTAAMAARLQLLTSTITTGQRRCNALDLYAVAEITLGNSQAALAALQQAYSEDPGHRMTGLLRQALCRGDYQMVLDGCRDGLDAMLRCRPGGQAA</sequence>
<organism evidence="1 2">
    <name type="scientific">Corynebacterium mendelii</name>
    <dbReference type="NCBI Taxonomy" id="2765362"/>
    <lineage>
        <taxon>Bacteria</taxon>
        <taxon>Bacillati</taxon>
        <taxon>Actinomycetota</taxon>
        <taxon>Actinomycetes</taxon>
        <taxon>Mycobacteriales</taxon>
        <taxon>Corynebacteriaceae</taxon>
        <taxon>Corynebacterium</taxon>
    </lineage>
</organism>
<name>A0A939DYT9_9CORY</name>
<keyword evidence="2" id="KW-1185">Reference proteome</keyword>
<dbReference type="EMBL" id="JAFLEQ010000003">
    <property type="protein sequence ID" value="MBN9643335.1"/>
    <property type="molecule type" value="Genomic_DNA"/>
</dbReference>
<dbReference type="Pfam" id="PF13830">
    <property type="entry name" value="DUF4192"/>
    <property type="match status" value="1"/>
</dbReference>
<protein>
    <submittedName>
        <fullName evidence="1">DUF4192 domain-containing protein</fullName>
    </submittedName>
</protein>
<evidence type="ECO:0000313" key="2">
    <source>
        <dbReference type="Proteomes" id="UP000664332"/>
    </source>
</evidence>
<comment type="caution">
    <text evidence="1">The sequence shown here is derived from an EMBL/GenBank/DDBJ whole genome shotgun (WGS) entry which is preliminary data.</text>
</comment>
<accession>A0A939DYT9</accession>
<evidence type="ECO:0000313" key="1">
    <source>
        <dbReference type="EMBL" id="MBN9643335.1"/>
    </source>
</evidence>
<dbReference type="AlphaFoldDB" id="A0A939DYT9"/>
<dbReference type="RefSeq" id="WP_207117939.1">
    <property type="nucleotide sequence ID" value="NZ_JAFLEQ010000003.1"/>
</dbReference>